<dbReference type="RefSeq" id="WP_007140574.1">
    <property type="nucleotide sequence ID" value="NZ_FOKW01000001.1"/>
</dbReference>
<dbReference type="EMBL" id="FOKW01000001">
    <property type="protein sequence ID" value="SFB75775.1"/>
    <property type="molecule type" value="Genomic_DNA"/>
</dbReference>
<dbReference type="Proteomes" id="UP000199161">
    <property type="component" value="Unassembled WGS sequence"/>
</dbReference>
<gene>
    <name evidence="2" type="ORF">SAMN05444422_101780</name>
</gene>
<evidence type="ECO:0000313" key="3">
    <source>
        <dbReference type="Proteomes" id="UP000199161"/>
    </source>
</evidence>
<feature type="transmembrane region" description="Helical" evidence="1">
    <location>
        <begin position="20"/>
        <end position="40"/>
    </location>
</feature>
<proteinExistence type="predicted"/>
<accession>A0A1I1DLD2</accession>
<reference evidence="3" key="1">
    <citation type="submission" date="2016-10" db="EMBL/GenBank/DDBJ databases">
        <authorList>
            <person name="Varghese N."/>
            <person name="Submissions S."/>
        </authorList>
    </citation>
    <scope>NUCLEOTIDE SEQUENCE [LARGE SCALE GENOMIC DNA]</scope>
    <source>
        <strain evidence="3">DSM 13078</strain>
    </source>
</reference>
<dbReference type="AlphaFoldDB" id="A0A1I1DLD2"/>
<organism evidence="2 3">
    <name type="scientific">Natronobacterium haloterrestre</name>
    <name type="common">Halobiforma haloterrestris</name>
    <dbReference type="NCBI Taxonomy" id="148448"/>
    <lineage>
        <taxon>Archaea</taxon>
        <taxon>Methanobacteriati</taxon>
        <taxon>Methanobacteriota</taxon>
        <taxon>Stenosarchaea group</taxon>
        <taxon>Halobacteria</taxon>
        <taxon>Halobacteriales</taxon>
        <taxon>Natrialbaceae</taxon>
        <taxon>Natronobacterium</taxon>
    </lineage>
</organism>
<name>A0A1I1DLD2_NATHA</name>
<evidence type="ECO:0000256" key="1">
    <source>
        <dbReference type="SAM" id="Phobius"/>
    </source>
</evidence>
<sequence>MNELTQAVLESEPVLPMDVVGWGALILGLLVTIVWLVYLYR</sequence>
<dbReference type="GeneID" id="78828504"/>
<keyword evidence="3" id="KW-1185">Reference proteome</keyword>
<keyword evidence="1" id="KW-0472">Membrane</keyword>
<keyword evidence="1" id="KW-0812">Transmembrane</keyword>
<evidence type="ECO:0000313" key="2">
    <source>
        <dbReference type="EMBL" id="SFB75775.1"/>
    </source>
</evidence>
<keyword evidence="1" id="KW-1133">Transmembrane helix</keyword>
<protein>
    <submittedName>
        <fullName evidence="2">Uncharacterized protein</fullName>
    </submittedName>
</protein>